<evidence type="ECO:0000313" key="1">
    <source>
        <dbReference type="EMBL" id="PKY66982.1"/>
    </source>
</evidence>
<dbReference type="Proteomes" id="UP000234545">
    <property type="component" value="Unassembled WGS sequence"/>
</dbReference>
<dbReference type="EMBL" id="PKKJ01000001">
    <property type="protein sequence ID" value="PKY66982.1"/>
    <property type="molecule type" value="Genomic_DNA"/>
</dbReference>
<name>A0A2I1I774_9ACTO</name>
<evidence type="ECO:0000313" key="2">
    <source>
        <dbReference type="Proteomes" id="UP000234545"/>
    </source>
</evidence>
<proteinExistence type="predicted"/>
<dbReference type="OrthoDB" id="1954318at2"/>
<comment type="caution">
    <text evidence="1">The sequence shown here is derived from an EMBL/GenBank/DDBJ whole genome shotgun (WGS) entry which is preliminary data.</text>
</comment>
<gene>
    <name evidence="1" type="ORF">CYJ25_01710</name>
</gene>
<accession>A0A2I1I774</accession>
<organism evidence="1 2">
    <name type="scientific">Schaalia turicensis</name>
    <dbReference type="NCBI Taxonomy" id="131111"/>
    <lineage>
        <taxon>Bacteria</taxon>
        <taxon>Bacillati</taxon>
        <taxon>Actinomycetota</taxon>
        <taxon>Actinomycetes</taxon>
        <taxon>Actinomycetales</taxon>
        <taxon>Actinomycetaceae</taxon>
        <taxon>Schaalia</taxon>
    </lineage>
</organism>
<reference evidence="1 2" key="1">
    <citation type="submission" date="2017-12" db="EMBL/GenBank/DDBJ databases">
        <title>Phylogenetic diversity of female urinary microbiome.</title>
        <authorList>
            <person name="Thomas-White K."/>
            <person name="Wolfe A.J."/>
        </authorList>
    </citation>
    <scope>NUCLEOTIDE SEQUENCE [LARGE SCALE GENOMIC DNA]</scope>
    <source>
        <strain evidence="1 2">UMB0250</strain>
    </source>
</reference>
<sequence length="115" mass="12760">MSATIRMEWHGPKVIDMTRDAGMRGLTKAGHHLLSEAVNQTPIRDGILRGSGAVSRPDSKTVAVSFDTPYAVRQHEELGYNHPKGGKAKYLEDPLHDEDATMRALVAVEIWRALR</sequence>
<protein>
    <recommendedName>
        <fullName evidence="3">HK97 gp10 family phage protein</fullName>
    </recommendedName>
</protein>
<evidence type="ECO:0008006" key="3">
    <source>
        <dbReference type="Google" id="ProtNLM"/>
    </source>
</evidence>
<dbReference type="AlphaFoldDB" id="A0A2I1I774"/>
<dbReference type="RefSeq" id="WP_101627479.1">
    <property type="nucleotide sequence ID" value="NZ_PKKJ01000001.1"/>
</dbReference>